<reference evidence="2" key="1">
    <citation type="submission" date="2016-10" db="EMBL/GenBank/DDBJ databases">
        <authorList>
            <person name="Varghese N."/>
            <person name="Submissions S."/>
        </authorList>
    </citation>
    <scope>NUCLEOTIDE SEQUENCE [LARGE SCALE GENOMIC DNA]</scope>
    <source>
        <strain evidence="2">DSM 21368</strain>
    </source>
</reference>
<dbReference type="Proteomes" id="UP000199220">
    <property type="component" value="Unassembled WGS sequence"/>
</dbReference>
<accession>A0A1H5GBF9</accession>
<evidence type="ECO:0000313" key="2">
    <source>
        <dbReference type="Proteomes" id="UP000199220"/>
    </source>
</evidence>
<evidence type="ECO:0000313" key="1">
    <source>
        <dbReference type="EMBL" id="SEE12841.1"/>
    </source>
</evidence>
<evidence type="ECO:0008006" key="3">
    <source>
        <dbReference type="Google" id="ProtNLM"/>
    </source>
</evidence>
<dbReference type="AlphaFoldDB" id="A0A1H5GBF9"/>
<dbReference type="InterPro" id="IPR017853">
    <property type="entry name" value="GH"/>
</dbReference>
<organism evidence="1 2">
    <name type="scientific">Ruania alba</name>
    <dbReference type="NCBI Taxonomy" id="648782"/>
    <lineage>
        <taxon>Bacteria</taxon>
        <taxon>Bacillati</taxon>
        <taxon>Actinomycetota</taxon>
        <taxon>Actinomycetes</taxon>
        <taxon>Micrococcales</taxon>
        <taxon>Ruaniaceae</taxon>
        <taxon>Ruania</taxon>
    </lineage>
</organism>
<keyword evidence="2" id="KW-1185">Reference proteome</keyword>
<sequence>MNVETRDGVITVETAAYRLEVHPVGVTPPRALLFAPDGAEVAQLSLFASLDRVGAADETYQVQAPEVRGRAGADVDESVEIEVRRSSTAWDTAAVVLSADGDSVRLRAEVTGTGTLTTARVLGGSAVLPSGACGDFFSRCAGESVFTPNPSEPVQWARPATSPSVLGILGDAHPGRLHAVFSPPPLAVAIGVRDRWMSAWVRAGIGECTFTEWRYEPLDSGFRFAFDYDAHTEVEGAFHTPEIALRLTDDPWDCVTASRDDLVASGLAPQVRSQDTPAWWHEPIFCGWGAQVARARWGRPGEEPTGGVSAADLARQDVYDELLGTLAAHDITPGTVVIDDKWQSAYGTGAVDTTKWPDLTGWIAQRHASGQRVLLWWKAWDPEGLPADECILDPAGRPVAADPSNPAYRERLRRTVAHLLTPVADGGLGADGFKVDFTQRAPAGNHLRGTDGAPWGIAALHALLAELYAATKAVRAEALVVTHTPNPLFADATDMVRLNDVLERDPAGTFVPVADQVRTRARIAAAALPGLPLDTDQWPMPDRDQWRDYTEAQPALGVPALYYAERIDGSGEPFTDDDYALIRDTWSAYQRRRGTDEPR</sequence>
<gene>
    <name evidence="1" type="ORF">SAMN04488554_1595</name>
</gene>
<proteinExistence type="predicted"/>
<dbReference type="SUPFAM" id="SSF51445">
    <property type="entry name" value="(Trans)glycosidases"/>
    <property type="match status" value="1"/>
</dbReference>
<protein>
    <recommendedName>
        <fullName evidence="3">Alpha-galactosidase</fullName>
    </recommendedName>
</protein>
<dbReference type="RefSeq" id="WP_089772434.1">
    <property type="nucleotide sequence ID" value="NZ_FNTX01000001.1"/>
</dbReference>
<dbReference type="EMBL" id="FNTX01000001">
    <property type="protein sequence ID" value="SEE12841.1"/>
    <property type="molecule type" value="Genomic_DNA"/>
</dbReference>
<name>A0A1H5GBF9_9MICO</name>
<dbReference type="STRING" id="648782.SAMN04488554_1595"/>
<dbReference type="Gene3D" id="3.20.20.80">
    <property type="entry name" value="Glycosidases"/>
    <property type="match status" value="1"/>
</dbReference>